<dbReference type="EMBL" id="FNEW01000002">
    <property type="protein sequence ID" value="SDJ81545.1"/>
    <property type="molecule type" value="Genomic_DNA"/>
</dbReference>
<comment type="similarity">
    <text evidence="1">Belongs to the metallo-dependent hydrolases superfamily.</text>
</comment>
<evidence type="ECO:0000256" key="1">
    <source>
        <dbReference type="ARBA" id="ARBA00038310"/>
    </source>
</evidence>
<dbReference type="AlphaFoldDB" id="A0A7Z7BNL9"/>
<dbReference type="Proteomes" id="UP000198917">
    <property type="component" value="Unassembled WGS sequence"/>
</dbReference>
<name>A0A7Z7BNL9_9HYPH</name>
<protein>
    <submittedName>
        <fullName evidence="3">Predicted metal-dependent hydrolase, TIM-barrel fold</fullName>
    </submittedName>
</protein>
<feature type="domain" description="Amidohydrolase-related" evidence="2">
    <location>
        <begin position="4"/>
        <end position="277"/>
    </location>
</feature>
<dbReference type="SUPFAM" id="SSF51556">
    <property type="entry name" value="Metallo-dependent hydrolases"/>
    <property type="match status" value="1"/>
</dbReference>
<comment type="caution">
    <text evidence="3">The sequence shown here is derived from an EMBL/GenBank/DDBJ whole genome shotgun (WGS) entry which is preliminary data.</text>
</comment>
<gene>
    <name evidence="3" type="ORF">SAMN05428983_2942</name>
</gene>
<dbReference type="InterPro" id="IPR032466">
    <property type="entry name" value="Metal_Hydrolase"/>
</dbReference>
<dbReference type="InterPro" id="IPR006680">
    <property type="entry name" value="Amidohydro-rel"/>
</dbReference>
<sequence length="280" mass="30898">MDLIDTHQHLILRGKLGYAWTRSEPSLAGSFTRADYAALVEGSGVIGTIFMETGVDDGDYRAEARLVAGMVGEGTLPMFGQIASCRPETDQGFDAWLEECRHLKVVGFRRILQVMPDDTSRAENYRRNVRKIGKAGWPVDLCFHSRQLAIAAELVRACPDVRFMLDHCGTPDIAGNDFPAWSERMADLASLPNLFVKLSGVTAYCAPGQVTLESVRPYVETVLKLFGPARMVWGGDWPVVDLGSGLPEWIAMTREFLSTLSPDEQASIGHGNARRFYLAT</sequence>
<dbReference type="GO" id="GO:0016787">
    <property type="term" value="F:hydrolase activity"/>
    <property type="evidence" value="ECO:0007669"/>
    <property type="project" value="UniProtKB-KW"/>
</dbReference>
<organism evidence="3 4">
    <name type="scientific">Agrobacterium fabrum</name>
    <dbReference type="NCBI Taxonomy" id="1176649"/>
    <lineage>
        <taxon>Bacteria</taxon>
        <taxon>Pseudomonadati</taxon>
        <taxon>Pseudomonadota</taxon>
        <taxon>Alphaproteobacteria</taxon>
        <taxon>Hyphomicrobiales</taxon>
        <taxon>Rhizobiaceae</taxon>
        <taxon>Rhizobium/Agrobacterium group</taxon>
        <taxon>Agrobacterium</taxon>
        <taxon>Agrobacterium tumefaciens complex</taxon>
    </lineage>
</organism>
<dbReference type="Gene3D" id="3.20.20.140">
    <property type="entry name" value="Metal-dependent hydrolases"/>
    <property type="match status" value="1"/>
</dbReference>
<dbReference type="Pfam" id="PF04909">
    <property type="entry name" value="Amidohydro_2"/>
    <property type="match status" value="1"/>
</dbReference>
<evidence type="ECO:0000313" key="3">
    <source>
        <dbReference type="EMBL" id="SDJ81545.1"/>
    </source>
</evidence>
<evidence type="ECO:0000313" key="4">
    <source>
        <dbReference type="Proteomes" id="UP000198917"/>
    </source>
</evidence>
<keyword evidence="3" id="KW-0378">Hydrolase</keyword>
<dbReference type="InterPro" id="IPR052350">
    <property type="entry name" value="Metallo-dep_Lactonases"/>
</dbReference>
<reference evidence="3 4" key="1">
    <citation type="submission" date="2016-10" db="EMBL/GenBank/DDBJ databases">
        <authorList>
            <person name="Varghese N."/>
            <person name="Submissions S."/>
        </authorList>
    </citation>
    <scope>NUCLEOTIDE SEQUENCE [LARGE SCALE GENOMIC DNA]</scope>
    <source>
        <strain evidence="3 4">PDC82</strain>
    </source>
</reference>
<proteinExistence type="inferred from homology"/>
<dbReference type="PANTHER" id="PTHR43569">
    <property type="entry name" value="AMIDOHYDROLASE"/>
    <property type="match status" value="1"/>
</dbReference>
<accession>A0A7Z7BNL9</accession>
<evidence type="ECO:0000259" key="2">
    <source>
        <dbReference type="Pfam" id="PF04909"/>
    </source>
</evidence>
<dbReference type="PANTHER" id="PTHR43569:SF2">
    <property type="entry name" value="AMIDOHYDROLASE-RELATED DOMAIN-CONTAINING PROTEIN"/>
    <property type="match status" value="1"/>
</dbReference>
<dbReference type="RefSeq" id="WP_092732477.1">
    <property type="nucleotide sequence ID" value="NZ_CAKKLR010000001.1"/>
</dbReference>